<dbReference type="Proteomes" id="UP001501153">
    <property type="component" value="Unassembled WGS sequence"/>
</dbReference>
<organism evidence="1 2">
    <name type="scientific">Hymenobacter saemangeumensis</name>
    <dbReference type="NCBI Taxonomy" id="1084522"/>
    <lineage>
        <taxon>Bacteria</taxon>
        <taxon>Pseudomonadati</taxon>
        <taxon>Bacteroidota</taxon>
        <taxon>Cytophagia</taxon>
        <taxon>Cytophagales</taxon>
        <taxon>Hymenobacteraceae</taxon>
        <taxon>Hymenobacter</taxon>
    </lineage>
</organism>
<comment type="caution">
    <text evidence="1">The sequence shown here is derived from an EMBL/GenBank/DDBJ whole genome shotgun (WGS) entry which is preliminary data.</text>
</comment>
<accession>A0ABP8IRS3</accession>
<name>A0ABP8IRS3_9BACT</name>
<gene>
    <name evidence="1" type="ORF">GCM10023185_41150</name>
</gene>
<sequence>MQATGATAASAALLLAGCSSDDPTPEPVNTTLVSLGSNDVGLLNYVYLLKQLQAAFYQKVLDNPPTDLQAGDLAFLNDLRDHEVIHRETLRFALGNQAITTIPIDFTTVTLTTRAGVLATAKRLEDLGSAGIAGILRLVLDQSHFATLLKISSVENRHSTFIRDVLSPAAGTFATDVVVNTPPLLSVAATQTPAQVTANLAPFFLPLSIFTDSLPSA</sequence>
<dbReference type="EMBL" id="BAABGZ010000079">
    <property type="protein sequence ID" value="GAA4368410.1"/>
    <property type="molecule type" value="Genomic_DNA"/>
</dbReference>
<evidence type="ECO:0008006" key="3">
    <source>
        <dbReference type="Google" id="ProtNLM"/>
    </source>
</evidence>
<evidence type="ECO:0000313" key="2">
    <source>
        <dbReference type="Proteomes" id="UP001501153"/>
    </source>
</evidence>
<evidence type="ECO:0000313" key="1">
    <source>
        <dbReference type="EMBL" id="GAA4368410.1"/>
    </source>
</evidence>
<protein>
    <recommendedName>
        <fullName evidence="3">Ferritin-like domain-containing protein</fullName>
    </recommendedName>
</protein>
<reference evidence="2" key="1">
    <citation type="journal article" date="2019" name="Int. J. Syst. Evol. Microbiol.">
        <title>The Global Catalogue of Microorganisms (GCM) 10K type strain sequencing project: providing services to taxonomists for standard genome sequencing and annotation.</title>
        <authorList>
            <consortium name="The Broad Institute Genomics Platform"/>
            <consortium name="The Broad Institute Genome Sequencing Center for Infectious Disease"/>
            <person name="Wu L."/>
            <person name="Ma J."/>
        </authorList>
    </citation>
    <scope>NUCLEOTIDE SEQUENCE [LARGE SCALE GENOMIC DNA]</scope>
    <source>
        <strain evidence="2">JCM 17923</strain>
    </source>
</reference>
<keyword evidence="2" id="KW-1185">Reference proteome</keyword>
<proteinExistence type="predicted"/>
<dbReference type="Pfam" id="PF13668">
    <property type="entry name" value="Ferritin_2"/>
    <property type="match status" value="1"/>
</dbReference>